<protein>
    <submittedName>
        <fullName evidence="1">Uncharacterized protein</fullName>
    </submittedName>
</protein>
<comment type="caution">
    <text evidence="1">The sequence shown here is derived from an EMBL/GenBank/DDBJ whole genome shotgun (WGS) entry which is preliminary data.</text>
</comment>
<feature type="non-terminal residue" evidence="1">
    <location>
        <position position="1"/>
    </location>
</feature>
<organism evidence="1">
    <name type="scientific">marine sediment metagenome</name>
    <dbReference type="NCBI Taxonomy" id="412755"/>
    <lineage>
        <taxon>unclassified sequences</taxon>
        <taxon>metagenomes</taxon>
        <taxon>ecological metagenomes</taxon>
    </lineage>
</organism>
<evidence type="ECO:0000313" key="1">
    <source>
        <dbReference type="EMBL" id="GAF89143.1"/>
    </source>
</evidence>
<proteinExistence type="predicted"/>
<dbReference type="AlphaFoldDB" id="X0T6M4"/>
<gene>
    <name evidence="1" type="ORF">S01H1_22474</name>
</gene>
<name>X0T6M4_9ZZZZ</name>
<accession>X0T6M4</accession>
<sequence>GKRFFVGVGRINPPIVSAGHRQKDLEAKDEED</sequence>
<dbReference type="EMBL" id="BARS01012690">
    <property type="protein sequence ID" value="GAF89143.1"/>
    <property type="molecule type" value="Genomic_DNA"/>
</dbReference>
<reference evidence="1" key="1">
    <citation type="journal article" date="2014" name="Front. Microbiol.">
        <title>High frequency of phylogenetically diverse reductive dehalogenase-homologous genes in deep subseafloor sedimentary metagenomes.</title>
        <authorList>
            <person name="Kawai M."/>
            <person name="Futagami T."/>
            <person name="Toyoda A."/>
            <person name="Takaki Y."/>
            <person name="Nishi S."/>
            <person name="Hori S."/>
            <person name="Arai W."/>
            <person name="Tsubouchi T."/>
            <person name="Morono Y."/>
            <person name="Uchiyama I."/>
            <person name="Ito T."/>
            <person name="Fujiyama A."/>
            <person name="Inagaki F."/>
            <person name="Takami H."/>
        </authorList>
    </citation>
    <scope>NUCLEOTIDE SEQUENCE</scope>
    <source>
        <strain evidence="1">Expedition CK06-06</strain>
    </source>
</reference>